<evidence type="ECO:0000313" key="2">
    <source>
        <dbReference type="EMBL" id="MFC4136265.1"/>
    </source>
</evidence>
<keyword evidence="2" id="KW-0328">Glycosyltransferase</keyword>
<dbReference type="InterPro" id="IPR029044">
    <property type="entry name" value="Nucleotide-diphossugar_trans"/>
</dbReference>
<dbReference type="CDD" id="cd00761">
    <property type="entry name" value="Glyco_tranf_GTA_type"/>
    <property type="match status" value="1"/>
</dbReference>
<dbReference type="SUPFAM" id="SSF53448">
    <property type="entry name" value="Nucleotide-diphospho-sugar transferases"/>
    <property type="match status" value="1"/>
</dbReference>
<dbReference type="PANTHER" id="PTHR43685:SF2">
    <property type="entry name" value="GLYCOSYLTRANSFERASE 2-LIKE DOMAIN-CONTAINING PROTEIN"/>
    <property type="match status" value="1"/>
</dbReference>
<gene>
    <name evidence="2" type="ORF">ACFOZ4_37135</name>
</gene>
<dbReference type="Gene3D" id="3.90.550.10">
    <property type="entry name" value="Spore Coat Polysaccharide Biosynthesis Protein SpsA, Chain A"/>
    <property type="match status" value="1"/>
</dbReference>
<name>A0ABV8M1E0_9ACTN</name>
<dbReference type="EMBL" id="JBHSAY010000029">
    <property type="protein sequence ID" value="MFC4136265.1"/>
    <property type="molecule type" value="Genomic_DNA"/>
</dbReference>
<comment type="caution">
    <text evidence="2">The sequence shown here is derived from an EMBL/GenBank/DDBJ whole genome shotgun (WGS) entry which is preliminary data.</text>
</comment>
<evidence type="ECO:0000313" key="3">
    <source>
        <dbReference type="Proteomes" id="UP001595816"/>
    </source>
</evidence>
<feature type="domain" description="Glycosyltransferase 2-like" evidence="1">
    <location>
        <begin position="8"/>
        <end position="162"/>
    </location>
</feature>
<keyword evidence="2" id="KW-0808">Transferase</keyword>
<dbReference type="RefSeq" id="WP_253751192.1">
    <property type="nucleotide sequence ID" value="NZ_JAMZDZ010000001.1"/>
</dbReference>
<evidence type="ECO:0000259" key="1">
    <source>
        <dbReference type="Pfam" id="PF00535"/>
    </source>
</evidence>
<sequence>MAEKIRFSVVIPCFNEAGYVADALLSLQKQDFDGGFEVIVVDNNCTDDTAQIARDLGARVVTEPTPGVCNARQRGTLEARGEIVVSADADTVYGRDWLSRIDAQFRTGADVVAVVGPCEYADGPRWGRVYGRTLFGAVNGVYKLTGRAMYASATNIAFRRDAWTGYDTNLTQGGDELDQLRRLRKQGRVLYAHANPTFTSGRRFTRGLAYNVFVSLPVHYLLTYGVNRIAGRRVLGSAPAFRHEQGSFQAALPAQAAAPAAMRAAAPAAAMAPVAVATPVLAGRENR</sequence>
<organism evidence="2 3">
    <name type="scientific">Hamadaea flava</name>
    <dbReference type="NCBI Taxonomy" id="1742688"/>
    <lineage>
        <taxon>Bacteria</taxon>
        <taxon>Bacillati</taxon>
        <taxon>Actinomycetota</taxon>
        <taxon>Actinomycetes</taxon>
        <taxon>Micromonosporales</taxon>
        <taxon>Micromonosporaceae</taxon>
        <taxon>Hamadaea</taxon>
    </lineage>
</organism>
<proteinExistence type="predicted"/>
<dbReference type="Pfam" id="PF00535">
    <property type="entry name" value="Glycos_transf_2"/>
    <property type="match status" value="1"/>
</dbReference>
<protein>
    <submittedName>
        <fullName evidence="2">Glycosyltransferase</fullName>
        <ecNumber evidence="2">2.4.-.-</ecNumber>
    </submittedName>
</protein>
<dbReference type="EC" id="2.4.-.-" evidence="2"/>
<keyword evidence="3" id="KW-1185">Reference proteome</keyword>
<dbReference type="PANTHER" id="PTHR43685">
    <property type="entry name" value="GLYCOSYLTRANSFERASE"/>
    <property type="match status" value="1"/>
</dbReference>
<dbReference type="GO" id="GO:0016757">
    <property type="term" value="F:glycosyltransferase activity"/>
    <property type="evidence" value="ECO:0007669"/>
    <property type="project" value="UniProtKB-KW"/>
</dbReference>
<dbReference type="InterPro" id="IPR050834">
    <property type="entry name" value="Glycosyltransf_2"/>
</dbReference>
<dbReference type="Proteomes" id="UP001595816">
    <property type="component" value="Unassembled WGS sequence"/>
</dbReference>
<dbReference type="InterPro" id="IPR001173">
    <property type="entry name" value="Glyco_trans_2-like"/>
</dbReference>
<reference evidence="3" key="1">
    <citation type="journal article" date="2019" name="Int. J. Syst. Evol. Microbiol.">
        <title>The Global Catalogue of Microorganisms (GCM) 10K type strain sequencing project: providing services to taxonomists for standard genome sequencing and annotation.</title>
        <authorList>
            <consortium name="The Broad Institute Genomics Platform"/>
            <consortium name="The Broad Institute Genome Sequencing Center for Infectious Disease"/>
            <person name="Wu L."/>
            <person name="Ma J."/>
        </authorList>
    </citation>
    <scope>NUCLEOTIDE SEQUENCE [LARGE SCALE GENOMIC DNA]</scope>
    <source>
        <strain evidence="3">CGMCC 4.7289</strain>
    </source>
</reference>
<accession>A0ABV8M1E0</accession>